<keyword evidence="6 8" id="KW-0472">Membrane</keyword>
<dbReference type="PANTHER" id="PTHR23517:SF13">
    <property type="entry name" value="MAJOR FACILITATOR SUPERFAMILY MFS_1"/>
    <property type="match status" value="1"/>
</dbReference>
<evidence type="ECO:0000256" key="4">
    <source>
        <dbReference type="ARBA" id="ARBA00022692"/>
    </source>
</evidence>
<proteinExistence type="predicted"/>
<feature type="transmembrane region" description="Helical" evidence="8">
    <location>
        <begin position="108"/>
        <end position="133"/>
    </location>
</feature>
<dbReference type="SUPFAM" id="SSF103473">
    <property type="entry name" value="MFS general substrate transporter"/>
    <property type="match status" value="1"/>
</dbReference>
<dbReference type="PROSITE" id="PS50850">
    <property type="entry name" value="MFS"/>
    <property type="match status" value="1"/>
</dbReference>
<dbReference type="InterPro" id="IPR020846">
    <property type="entry name" value="MFS_dom"/>
</dbReference>
<feature type="transmembrane region" description="Helical" evidence="8">
    <location>
        <begin position="83"/>
        <end position="102"/>
    </location>
</feature>
<feature type="transmembrane region" description="Helical" evidence="8">
    <location>
        <begin position="49"/>
        <end position="71"/>
    </location>
</feature>
<dbReference type="Pfam" id="PF07690">
    <property type="entry name" value="MFS_1"/>
    <property type="match status" value="1"/>
</dbReference>
<evidence type="ECO:0000259" key="9">
    <source>
        <dbReference type="PROSITE" id="PS50850"/>
    </source>
</evidence>
<evidence type="ECO:0000313" key="11">
    <source>
        <dbReference type="Proteomes" id="UP001061298"/>
    </source>
</evidence>
<dbReference type="Gene3D" id="1.20.1250.20">
    <property type="entry name" value="MFS general substrate transporter like domains"/>
    <property type="match status" value="1"/>
</dbReference>
<name>A0ABY6EGA3_9ACTN</name>
<evidence type="ECO:0000313" key="10">
    <source>
        <dbReference type="EMBL" id="UXY24821.1"/>
    </source>
</evidence>
<evidence type="ECO:0000256" key="5">
    <source>
        <dbReference type="ARBA" id="ARBA00022989"/>
    </source>
</evidence>
<evidence type="ECO:0000256" key="2">
    <source>
        <dbReference type="ARBA" id="ARBA00022448"/>
    </source>
</evidence>
<gene>
    <name evidence="10" type="ORF">N8I84_40650</name>
</gene>
<evidence type="ECO:0000256" key="1">
    <source>
        <dbReference type="ARBA" id="ARBA00004651"/>
    </source>
</evidence>
<dbReference type="InterPro" id="IPR036259">
    <property type="entry name" value="MFS_trans_sf"/>
</dbReference>
<feature type="transmembrane region" description="Helical" evidence="8">
    <location>
        <begin position="173"/>
        <end position="193"/>
    </location>
</feature>
<evidence type="ECO:0000256" key="6">
    <source>
        <dbReference type="ARBA" id="ARBA00023136"/>
    </source>
</evidence>
<keyword evidence="11" id="KW-1185">Reference proteome</keyword>
<keyword evidence="2" id="KW-0813">Transport</keyword>
<feature type="transmembrane region" description="Helical" evidence="8">
    <location>
        <begin position="145"/>
        <end position="167"/>
    </location>
</feature>
<organism evidence="10 11">
    <name type="scientific">Streptomyces cynarae</name>
    <dbReference type="NCBI Taxonomy" id="2981134"/>
    <lineage>
        <taxon>Bacteria</taxon>
        <taxon>Bacillati</taxon>
        <taxon>Actinomycetota</taxon>
        <taxon>Actinomycetes</taxon>
        <taxon>Kitasatosporales</taxon>
        <taxon>Streptomycetaceae</taxon>
        <taxon>Streptomyces</taxon>
    </lineage>
</organism>
<dbReference type="InterPro" id="IPR050171">
    <property type="entry name" value="MFS_Transporters"/>
</dbReference>
<keyword evidence="3" id="KW-1003">Cell membrane</keyword>
<feature type="transmembrane region" description="Helical" evidence="8">
    <location>
        <begin position="311"/>
        <end position="333"/>
    </location>
</feature>
<feature type="region of interest" description="Disordered" evidence="7">
    <location>
        <begin position="398"/>
        <end position="423"/>
    </location>
</feature>
<dbReference type="InterPro" id="IPR011701">
    <property type="entry name" value="MFS"/>
</dbReference>
<feature type="transmembrane region" description="Helical" evidence="8">
    <location>
        <begin position="254"/>
        <end position="277"/>
    </location>
</feature>
<feature type="transmembrane region" description="Helical" evidence="8">
    <location>
        <begin position="284"/>
        <end position="305"/>
    </location>
</feature>
<feature type="transmembrane region" description="Helical" evidence="8">
    <location>
        <begin position="377"/>
        <end position="395"/>
    </location>
</feature>
<dbReference type="RefSeq" id="WP_263235044.1">
    <property type="nucleotide sequence ID" value="NZ_CP106793.1"/>
</dbReference>
<sequence length="423" mass="43370">MKRVSRPRDGRRLGRRAAFAILVCANVVMMATASAPSPIYPLYRERWGLSVTMLTVVFAVYVVGLLGALLTVGSLSDHLGRRLVLAAALLVAAASTAIFWTAEGVVSLLIARVVQGIATGTATGGLAAGLVDLSPERRPHLGPTMTAVGTSIGMATGAGGVGLLVQSTSRPDAYVFPVLTLTFVVLAAVILRIPETLAPRAFRLASLRPRVRVPREARPTFLASVPGLVAGWAVTGLFLALTPSLVSNVLHVRSGAAGGLSIAALFLANSVGGFWSVRHKARLATLLGAVLLTLGASGLAVAIAVVSPAVYVGGSVVAGLGVGLTFNGSLRAISAVTTAKSRSEVFSAVYVISYAALSLPSLAAGLAAPSWGLETTGYLYVGFVGALALAAALHAGRSRVHGPTGDPMRTGWESGPHSERTRC</sequence>
<dbReference type="Proteomes" id="UP001061298">
    <property type="component" value="Chromosome"/>
</dbReference>
<feature type="transmembrane region" description="Helical" evidence="8">
    <location>
        <begin position="220"/>
        <end position="242"/>
    </location>
</feature>
<evidence type="ECO:0000256" key="8">
    <source>
        <dbReference type="SAM" id="Phobius"/>
    </source>
</evidence>
<evidence type="ECO:0000256" key="7">
    <source>
        <dbReference type="SAM" id="MobiDB-lite"/>
    </source>
</evidence>
<feature type="domain" description="Major facilitator superfamily (MFS) profile" evidence="9">
    <location>
        <begin position="18"/>
        <end position="400"/>
    </location>
</feature>
<accession>A0ABY6EGA3</accession>
<dbReference type="EMBL" id="CP106793">
    <property type="protein sequence ID" value="UXY24821.1"/>
    <property type="molecule type" value="Genomic_DNA"/>
</dbReference>
<keyword evidence="5 8" id="KW-1133">Transmembrane helix</keyword>
<protein>
    <submittedName>
        <fullName evidence="10">MFS transporter</fullName>
    </submittedName>
</protein>
<comment type="subcellular location">
    <subcellularLocation>
        <location evidence="1">Cell membrane</location>
        <topology evidence="1">Multi-pass membrane protein</topology>
    </subcellularLocation>
</comment>
<evidence type="ECO:0000256" key="3">
    <source>
        <dbReference type="ARBA" id="ARBA00022475"/>
    </source>
</evidence>
<dbReference type="PANTHER" id="PTHR23517">
    <property type="entry name" value="RESISTANCE PROTEIN MDTM, PUTATIVE-RELATED-RELATED"/>
    <property type="match status" value="1"/>
</dbReference>
<reference evidence="10" key="1">
    <citation type="submission" date="2022-10" db="EMBL/GenBank/DDBJ databases">
        <authorList>
            <person name="Mo P."/>
        </authorList>
    </citation>
    <scope>NUCLEOTIDE SEQUENCE</scope>
    <source>
        <strain evidence="10">HUAS 13-4</strain>
    </source>
</reference>
<feature type="transmembrane region" description="Helical" evidence="8">
    <location>
        <begin position="345"/>
        <end position="371"/>
    </location>
</feature>
<keyword evidence="4 8" id="KW-0812">Transmembrane</keyword>